<gene>
    <name evidence="2" type="ORF">ENH88_19720</name>
</gene>
<feature type="domain" description="VOC" evidence="1">
    <location>
        <begin position="2"/>
        <end position="110"/>
    </location>
</feature>
<dbReference type="Pfam" id="PF00903">
    <property type="entry name" value="Glyoxalase"/>
    <property type="match status" value="1"/>
</dbReference>
<evidence type="ECO:0000313" key="2">
    <source>
        <dbReference type="EMBL" id="HEA18630.1"/>
    </source>
</evidence>
<proteinExistence type="predicted"/>
<comment type="caution">
    <text evidence="2">The sequence shown here is derived from an EMBL/GenBank/DDBJ whole genome shotgun (WGS) entry which is preliminary data.</text>
</comment>
<evidence type="ECO:0000259" key="1">
    <source>
        <dbReference type="PROSITE" id="PS51819"/>
    </source>
</evidence>
<reference evidence="2" key="1">
    <citation type="journal article" date="2020" name="mSystems">
        <title>Genome- and Community-Level Interaction Insights into Carbon Utilization and Element Cycling Functions of Hydrothermarchaeota in Hydrothermal Sediment.</title>
        <authorList>
            <person name="Zhou Z."/>
            <person name="Liu Y."/>
            <person name="Xu W."/>
            <person name="Pan J."/>
            <person name="Luo Z.H."/>
            <person name="Li M."/>
        </authorList>
    </citation>
    <scope>NUCLEOTIDE SEQUENCE [LARGE SCALE GENOMIC DNA]</scope>
    <source>
        <strain evidence="2">HyVt-346</strain>
    </source>
</reference>
<dbReference type="CDD" id="cd06587">
    <property type="entry name" value="VOC"/>
    <property type="match status" value="1"/>
</dbReference>
<accession>A0A7V1D2S0</accession>
<sequence length="125" mass="14490">MNLNQITLPVTNIEKANQFYLAMGFTQIVKTDHYSRFECANKATFSLLLTDDAFSNGAVIYFESEELDKWVASLKAKGFKFESDITEQRYLWREALLKDPSGNKIKLYWAGSNRLDPPWRVEIID</sequence>
<dbReference type="PROSITE" id="PS51819">
    <property type="entry name" value="VOC"/>
    <property type="match status" value="1"/>
</dbReference>
<dbReference type="AlphaFoldDB" id="A0A7V1D2S0"/>
<dbReference type="SUPFAM" id="SSF54593">
    <property type="entry name" value="Glyoxalase/Bleomycin resistance protein/Dihydroxybiphenyl dioxygenase"/>
    <property type="match status" value="1"/>
</dbReference>
<organism evidence="2">
    <name type="scientific">Pseudoalteromonas prydzensis</name>
    <dbReference type="NCBI Taxonomy" id="182141"/>
    <lineage>
        <taxon>Bacteria</taxon>
        <taxon>Pseudomonadati</taxon>
        <taxon>Pseudomonadota</taxon>
        <taxon>Gammaproteobacteria</taxon>
        <taxon>Alteromonadales</taxon>
        <taxon>Pseudoalteromonadaceae</taxon>
        <taxon>Pseudoalteromonas</taxon>
    </lineage>
</organism>
<dbReference type="EMBL" id="DRGM01000191">
    <property type="protein sequence ID" value="HEA18630.1"/>
    <property type="molecule type" value="Genomic_DNA"/>
</dbReference>
<dbReference type="InterPro" id="IPR037523">
    <property type="entry name" value="VOC_core"/>
</dbReference>
<name>A0A7V1D2S0_9GAMM</name>
<dbReference type="InterPro" id="IPR004360">
    <property type="entry name" value="Glyas_Fos-R_dOase_dom"/>
</dbReference>
<protein>
    <submittedName>
        <fullName evidence="2">VOC family protein</fullName>
    </submittedName>
</protein>
<dbReference type="InterPro" id="IPR029068">
    <property type="entry name" value="Glyas_Bleomycin-R_OHBP_Dase"/>
</dbReference>
<dbReference type="Gene3D" id="3.10.180.10">
    <property type="entry name" value="2,3-Dihydroxybiphenyl 1,2-Dioxygenase, domain 1"/>
    <property type="match status" value="1"/>
</dbReference>
<dbReference type="RefSeq" id="WP_304184931.1">
    <property type="nucleotide sequence ID" value="NZ_DRGM01000191.1"/>
</dbReference>
<dbReference type="Proteomes" id="UP000886188">
    <property type="component" value="Unassembled WGS sequence"/>
</dbReference>